<comment type="caution">
    <text evidence="11">The sequence shown here is derived from an EMBL/GenBank/DDBJ whole genome shotgun (WGS) entry which is preliminary data.</text>
</comment>
<dbReference type="PROSITE" id="PS00893">
    <property type="entry name" value="NUDIX_BOX"/>
    <property type="match status" value="1"/>
</dbReference>
<reference evidence="11" key="1">
    <citation type="submission" date="2020-12" db="EMBL/GenBank/DDBJ databases">
        <title>Clostridium thailandense sp. nov., a novel acetogenic bacterium isolated from peat land soil in Thailand.</title>
        <authorList>
            <person name="Chaikitkaew S."/>
            <person name="Birkeland N.K."/>
        </authorList>
    </citation>
    <scope>NUCLEOTIDE SEQUENCE</scope>
    <source>
        <strain evidence="11">DSM 17425</strain>
    </source>
</reference>
<evidence type="ECO:0000256" key="2">
    <source>
        <dbReference type="ARBA" id="ARBA00001947"/>
    </source>
</evidence>
<evidence type="ECO:0000256" key="5">
    <source>
        <dbReference type="ARBA" id="ARBA00022723"/>
    </source>
</evidence>
<evidence type="ECO:0000256" key="4">
    <source>
        <dbReference type="ARBA" id="ARBA00012381"/>
    </source>
</evidence>
<dbReference type="EMBL" id="JAEEGB010000053">
    <property type="protein sequence ID" value="MBI6875728.1"/>
    <property type="molecule type" value="Genomic_DNA"/>
</dbReference>
<gene>
    <name evidence="11" type="ORF">I6U51_23960</name>
</gene>
<accession>A0A934M7I4</accession>
<dbReference type="PROSITE" id="PS51462">
    <property type="entry name" value="NUDIX"/>
    <property type="match status" value="1"/>
</dbReference>
<dbReference type="RefSeq" id="WP_211145069.1">
    <property type="nucleotide sequence ID" value="NZ_JAEEGB010000053.1"/>
</dbReference>
<keyword evidence="12" id="KW-1185">Reference proteome</keyword>
<keyword evidence="8" id="KW-0520">NAD</keyword>
<comment type="cofactor">
    <cofactor evidence="2">
        <name>Zn(2+)</name>
        <dbReference type="ChEBI" id="CHEBI:29105"/>
    </cofactor>
</comment>
<dbReference type="CDD" id="cd03429">
    <property type="entry name" value="NUDIX_NADH_pyrophosphatase_Nudt13"/>
    <property type="match status" value="1"/>
</dbReference>
<evidence type="ECO:0000256" key="8">
    <source>
        <dbReference type="ARBA" id="ARBA00023027"/>
    </source>
</evidence>
<dbReference type="GO" id="GO:0035529">
    <property type="term" value="F:NADH pyrophosphatase activity"/>
    <property type="evidence" value="ECO:0007669"/>
    <property type="project" value="TreeGrafter"/>
</dbReference>
<evidence type="ECO:0000256" key="3">
    <source>
        <dbReference type="ARBA" id="ARBA00009595"/>
    </source>
</evidence>
<evidence type="ECO:0000256" key="1">
    <source>
        <dbReference type="ARBA" id="ARBA00001946"/>
    </source>
</evidence>
<comment type="similarity">
    <text evidence="3">Belongs to the Nudix hydrolase family. NudC subfamily.</text>
</comment>
<keyword evidence="7" id="KW-0460">Magnesium</keyword>
<evidence type="ECO:0000256" key="6">
    <source>
        <dbReference type="ARBA" id="ARBA00022801"/>
    </source>
</evidence>
<dbReference type="Pfam" id="PF00293">
    <property type="entry name" value="NUDIX"/>
    <property type="match status" value="1"/>
</dbReference>
<dbReference type="InterPro" id="IPR050241">
    <property type="entry name" value="NAD-cap_RNA_hydrolase_NudC"/>
</dbReference>
<dbReference type="PANTHER" id="PTHR42904:SF6">
    <property type="entry name" value="NAD-CAPPED RNA HYDROLASE NUDT12"/>
    <property type="match status" value="1"/>
</dbReference>
<evidence type="ECO:0000313" key="11">
    <source>
        <dbReference type="EMBL" id="MBI6875728.1"/>
    </source>
</evidence>
<dbReference type="SUPFAM" id="SSF55811">
    <property type="entry name" value="Nudix"/>
    <property type="match status" value="1"/>
</dbReference>
<sequence>MKFKYCPVCGQKLIEKYSWDEGGVPYCPVDDIMYFDTPKPCIIVAVIKEDKILLLKQSYIFKDSKVLLSGYVTNGETVESTVHREVLEEAGIKVKDIKYLGSEYLESKEILMLTFMAMYDGGTIKKSSEVEWVDWSNIEDALCEMNEDKIGKRIVRKVLKELGYTGNKAYRCEEDNCDNGNCKLKG</sequence>
<evidence type="ECO:0000313" key="12">
    <source>
        <dbReference type="Proteomes" id="UP000622687"/>
    </source>
</evidence>
<dbReference type="GO" id="GO:0005829">
    <property type="term" value="C:cytosol"/>
    <property type="evidence" value="ECO:0007669"/>
    <property type="project" value="TreeGrafter"/>
</dbReference>
<feature type="domain" description="Nudix hydrolase" evidence="10">
    <location>
        <begin position="37"/>
        <end position="156"/>
    </location>
</feature>
<dbReference type="Gene3D" id="3.90.79.10">
    <property type="entry name" value="Nucleoside Triphosphate Pyrophosphohydrolase"/>
    <property type="match status" value="1"/>
</dbReference>
<dbReference type="InterPro" id="IPR020084">
    <property type="entry name" value="NUDIX_hydrolase_CS"/>
</dbReference>
<dbReference type="InterPro" id="IPR015797">
    <property type="entry name" value="NUDIX_hydrolase-like_dom_sf"/>
</dbReference>
<evidence type="ECO:0000259" key="10">
    <source>
        <dbReference type="PROSITE" id="PS51462"/>
    </source>
</evidence>
<evidence type="ECO:0000256" key="9">
    <source>
        <dbReference type="ARBA" id="ARBA00023679"/>
    </source>
</evidence>
<dbReference type="EC" id="3.6.1.22" evidence="4"/>
<dbReference type="GO" id="GO:0006742">
    <property type="term" value="P:NADP+ catabolic process"/>
    <property type="evidence" value="ECO:0007669"/>
    <property type="project" value="TreeGrafter"/>
</dbReference>
<dbReference type="GO" id="GO:0046872">
    <property type="term" value="F:metal ion binding"/>
    <property type="evidence" value="ECO:0007669"/>
    <property type="project" value="UniProtKB-KW"/>
</dbReference>
<dbReference type="InterPro" id="IPR049734">
    <property type="entry name" value="NudC-like_C"/>
</dbReference>
<comment type="cofactor">
    <cofactor evidence="1">
        <name>Mg(2+)</name>
        <dbReference type="ChEBI" id="CHEBI:18420"/>
    </cofactor>
</comment>
<dbReference type="GO" id="GO:0019677">
    <property type="term" value="P:NAD+ catabolic process"/>
    <property type="evidence" value="ECO:0007669"/>
    <property type="project" value="TreeGrafter"/>
</dbReference>
<dbReference type="PANTHER" id="PTHR42904">
    <property type="entry name" value="NUDIX HYDROLASE, NUDC SUBFAMILY"/>
    <property type="match status" value="1"/>
</dbReference>
<proteinExistence type="inferred from homology"/>
<keyword evidence="6" id="KW-0378">Hydrolase</keyword>
<organism evidence="11 12">
    <name type="scientific">Clostridium aciditolerans</name>
    <dbReference type="NCBI Taxonomy" id="339861"/>
    <lineage>
        <taxon>Bacteria</taxon>
        <taxon>Bacillati</taxon>
        <taxon>Bacillota</taxon>
        <taxon>Clostridia</taxon>
        <taxon>Eubacteriales</taxon>
        <taxon>Clostridiaceae</taxon>
        <taxon>Clostridium</taxon>
    </lineage>
</organism>
<keyword evidence="5" id="KW-0479">Metal-binding</keyword>
<dbReference type="Proteomes" id="UP000622687">
    <property type="component" value="Unassembled WGS sequence"/>
</dbReference>
<name>A0A934M7I4_9CLOT</name>
<comment type="catalytic activity">
    <reaction evidence="9">
        <text>a 5'-end NAD(+)-phospho-ribonucleoside in mRNA + H2O = a 5'-end phospho-adenosine-phospho-ribonucleoside in mRNA + beta-nicotinamide D-ribonucleotide + 2 H(+)</text>
        <dbReference type="Rhea" id="RHEA:60876"/>
        <dbReference type="Rhea" id="RHEA-COMP:15698"/>
        <dbReference type="Rhea" id="RHEA-COMP:15719"/>
        <dbReference type="ChEBI" id="CHEBI:14649"/>
        <dbReference type="ChEBI" id="CHEBI:15377"/>
        <dbReference type="ChEBI" id="CHEBI:15378"/>
        <dbReference type="ChEBI" id="CHEBI:144029"/>
        <dbReference type="ChEBI" id="CHEBI:144051"/>
    </reaction>
    <physiologicalReaction direction="left-to-right" evidence="9">
        <dbReference type="Rhea" id="RHEA:60877"/>
    </physiologicalReaction>
</comment>
<dbReference type="AlphaFoldDB" id="A0A934M7I4"/>
<protein>
    <recommendedName>
        <fullName evidence="4">NAD(+) diphosphatase</fullName>
        <ecNumber evidence="4">3.6.1.22</ecNumber>
    </recommendedName>
</protein>
<evidence type="ECO:0000256" key="7">
    <source>
        <dbReference type="ARBA" id="ARBA00022842"/>
    </source>
</evidence>
<dbReference type="InterPro" id="IPR000086">
    <property type="entry name" value="NUDIX_hydrolase_dom"/>
</dbReference>